<keyword evidence="2" id="KW-1185">Reference proteome</keyword>
<accession>A0AAJ0BK83</accession>
<name>A0AAJ0BK83_9PEZI</name>
<evidence type="ECO:0000313" key="1">
    <source>
        <dbReference type="EMBL" id="KAK1759800.1"/>
    </source>
</evidence>
<dbReference type="EMBL" id="MU839828">
    <property type="protein sequence ID" value="KAK1759800.1"/>
    <property type="molecule type" value="Genomic_DNA"/>
</dbReference>
<comment type="caution">
    <text evidence="1">The sequence shown here is derived from an EMBL/GenBank/DDBJ whole genome shotgun (WGS) entry which is preliminary data.</text>
</comment>
<protein>
    <submittedName>
        <fullName evidence="1">Uncharacterized protein</fullName>
    </submittedName>
</protein>
<organism evidence="1 2">
    <name type="scientific">Echria macrotheca</name>
    <dbReference type="NCBI Taxonomy" id="438768"/>
    <lineage>
        <taxon>Eukaryota</taxon>
        <taxon>Fungi</taxon>
        <taxon>Dikarya</taxon>
        <taxon>Ascomycota</taxon>
        <taxon>Pezizomycotina</taxon>
        <taxon>Sordariomycetes</taxon>
        <taxon>Sordariomycetidae</taxon>
        <taxon>Sordariales</taxon>
        <taxon>Schizotheciaceae</taxon>
        <taxon>Echria</taxon>
    </lineage>
</organism>
<dbReference type="Proteomes" id="UP001239445">
    <property type="component" value="Unassembled WGS sequence"/>
</dbReference>
<sequence>MSAIGNNNTPPVEKRYIFAGLLVSPVSYLRHLDNAPPSVIIDARQRLAYLPEILHLTFSDTTDPTYEQLPETKEEEETYRIKLGEMRCIVTGTIDPDICRILPIESMVSCFEKLRRSKSCFDALWPIFPDRAKKIKWEYKPEGNMLCLSPQLHRWWCKAYFGFKCSKILRGSTRERKILRLTLYWMPRRGFSGPQERDYILRYMADTLGPLDGVAAYRKATATTGDLIQSGDMFAIEVDADLAPQMKKELDYQWTLVRIAALTRPPTTHGHVVVEDSADGKG</sequence>
<gene>
    <name evidence="1" type="ORF">QBC47DRAFT_357631</name>
</gene>
<proteinExistence type="predicted"/>
<reference evidence="1" key="1">
    <citation type="submission" date="2023-06" db="EMBL/GenBank/DDBJ databases">
        <title>Genome-scale phylogeny and comparative genomics of the fungal order Sordariales.</title>
        <authorList>
            <consortium name="Lawrence Berkeley National Laboratory"/>
            <person name="Hensen N."/>
            <person name="Bonometti L."/>
            <person name="Westerberg I."/>
            <person name="Brannstrom I.O."/>
            <person name="Guillou S."/>
            <person name="Cros-Aarteil S."/>
            <person name="Calhoun S."/>
            <person name="Haridas S."/>
            <person name="Kuo A."/>
            <person name="Mondo S."/>
            <person name="Pangilinan J."/>
            <person name="Riley R."/>
            <person name="Labutti K."/>
            <person name="Andreopoulos B."/>
            <person name="Lipzen A."/>
            <person name="Chen C."/>
            <person name="Yanf M."/>
            <person name="Daum C."/>
            <person name="Ng V."/>
            <person name="Clum A."/>
            <person name="Steindorff A."/>
            <person name="Ohm R."/>
            <person name="Martin F."/>
            <person name="Silar P."/>
            <person name="Natvig D."/>
            <person name="Lalanne C."/>
            <person name="Gautier V."/>
            <person name="Ament-Velasquez S.L."/>
            <person name="Kruys A."/>
            <person name="Hutchinson M.I."/>
            <person name="Powell A.J."/>
            <person name="Barry K."/>
            <person name="Miller A.N."/>
            <person name="Grigoriev I.V."/>
            <person name="Debuchy R."/>
            <person name="Gladieux P."/>
            <person name="Thoren M.H."/>
            <person name="Johannesson H."/>
        </authorList>
    </citation>
    <scope>NUCLEOTIDE SEQUENCE</scope>
    <source>
        <strain evidence="1">PSN4</strain>
    </source>
</reference>
<evidence type="ECO:0000313" key="2">
    <source>
        <dbReference type="Proteomes" id="UP001239445"/>
    </source>
</evidence>
<dbReference type="AlphaFoldDB" id="A0AAJ0BK83"/>